<accession>A0A848L1S8</accession>
<comment type="caution">
    <text evidence="1">The sequence shown here is derived from an EMBL/GenBank/DDBJ whole genome shotgun (WGS) entry which is preliminary data.</text>
</comment>
<dbReference type="EMBL" id="JABBNB010000035">
    <property type="protein sequence ID" value="NMO04417.1"/>
    <property type="molecule type" value="Genomic_DNA"/>
</dbReference>
<organism evidence="1 2">
    <name type="scientific">Gordonia asplenii</name>
    <dbReference type="NCBI Taxonomy" id="2725283"/>
    <lineage>
        <taxon>Bacteria</taxon>
        <taxon>Bacillati</taxon>
        <taxon>Actinomycetota</taxon>
        <taxon>Actinomycetes</taxon>
        <taxon>Mycobacteriales</taxon>
        <taxon>Gordoniaceae</taxon>
        <taxon>Gordonia</taxon>
    </lineage>
</organism>
<dbReference type="RefSeq" id="WP_170196922.1">
    <property type="nucleotide sequence ID" value="NZ_JABBNB010000035.1"/>
</dbReference>
<dbReference type="AlphaFoldDB" id="A0A848L1S8"/>
<dbReference type="Proteomes" id="UP000550729">
    <property type="component" value="Unassembled WGS sequence"/>
</dbReference>
<evidence type="ECO:0000313" key="1">
    <source>
        <dbReference type="EMBL" id="NMO04417.1"/>
    </source>
</evidence>
<gene>
    <name evidence="1" type="ORF">HH308_24665</name>
</gene>
<reference evidence="1 2" key="1">
    <citation type="submission" date="2020-04" db="EMBL/GenBank/DDBJ databases">
        <title>Gordonia sp. nov. TBRC 11910.</title>
        <authorList>
            <person name="Suriyachadkun C."/>
        </authorList>
    </citation>
    <scope>NUCLEOTIDE SEQUENCE [LARGE SCALE GENOMIC DNA]</scope>
    <source>
        <strain evidence="1 2">TBRC 11910</strain>
    </source>
</reference>
<protein>
    <submittedName>
        <fullName evidence="1">Uncharacterized protein</fullName>
    </submittedName>
</protein>
<name>A0A848L1S8_9ACTN</name>
<proteinExistence type="predicted"/>
<keyword evidence="2" id="KW-1185">Reference proteome</keyword>
<sequence length="221" mass="23671">MSDISALGTADTADFLARLRTLASVDAAAAQDQAWQLIDSLRVRAGGDERDAAIDNLNQLFALGATPTALDGPTDGMLVTTTTNRALDGAAKALTENWMPWRGKSFDSANSGGENRMTESSAIVGKLLWPLYSMRSGDDGKAAFTFDTFTEGGVEDADVAVLVINYASVKENPALVIRSIRDELVELVPGAYLGKIFFKLPGLPGTKGRYDRIGYFALRTQ</sequence>
<evidence type="ECO:0000313" key="2">
    <source>
        <dbReference type="Proteomes" id="UP000550729"/>
    </source>
</evidence>